<evidence type="ECO:0000313" key="1">
    <source>
        <dbReference type="EMBL" id="GAO46839.1"/>
    </source>
</evidence>
<reference evidence="1 2" key="2">
    <citation type="journal article" date="2014" name="J. Gen. Appl. Microbiol.">
        <title>The early diverging ascomycetous budding yeast Saitoella complicata has three histone deacetylases belonging to the Clr6, Hos2, and Rpd3 lineages.</title>
        <authorList>
            <person name="Nishida H."/>
            <person name="Matsumoto T."/>
            <person name="Kondo S."/>
            <person name="Hamamoto M."/>
            <person name="Yoshikawa H."/>
        </authorList>
    </citation>
    <scope>NUCLEOTIDE SEQUENCE [LARGE SCALE GENOMIC DNA]</scope>
    <source>
        <strain evidence="1 2">NRRL Y-17804</strain>
    </source>
</reference>
<reference evidence="1 2" key="1">
    <citation type="journal article" date="2011" name="J. Gen. Appl. Microbiol.">
        <title>Draft genome sequencing of the enigmatic yeast Saitoella complicata.</title>
        <authorList>
            <person name="Nishida H."/>
            <person name="Hamamoto M."/>
            <person name="Sugiyama J."/>
        </authorList>
    </citation>
    <scope>NUCLEOTIDE SEQUENCE [LARGE SCALE GENOMIC DNA]</scope>
    <source>
        <strain evidence="1 2">NRRL Y-17804</strain>
    </source>
</reference>
<evidence type="ECO:0000313" key="2">
    <source>
        <dbReference type="Proteomes" id="UP000033140"/>
    </source>
</evidence>
<dbReference type="EMBL" id="BACD03000006">
    <property type="protein sequence ID" value="GAO46839.1"/>
    <property type="molecule type" value="Genomic_DNA"/>
</dbReference>
<keyword evidence="2" id="KW-1185">Reference proteome</keyword>
<gene>
    <name evidence="1" type="ORF">G7K_1057-t1</name>
</gene>
<sequence length="75" mass="7767">MSVTPRFGYDKIAEVVGNPGAPAATVAAEAGQVMERRECMLGVCCAEGCIGVLLPAVSLCTSACTLGPHLKMHIY</sequence>
<dbReference type="Proteomes" id="UP000033140">
    <property type="component" value="Unassembled WGS sequence"/>
</dbReference>
<dbReference type="AlphaFoldDB" id="A0A0E9NAH1"/>
<accession>A0A0E9NAH1</accession>
<protein>
    <submittedName>
        <fullName evidence="1">Uncharacterized protein</fullName>
    </submittedName>
</protein>
<comment type="caution">
    <text evidence="1">The sequence shown here is derived from an EMBL/GenBank/DDBJ whole genome shotgun (WGS) entry which is preliminary data.</text>
</comment>
<reference evidence="1 2" key="3">
    <citation type="journal article" date="2015" name="Genome Announc.">
        <title>Draft Genome Sequence of the Archiascomycetous Yeast Saitoella complicata.</title>
        <authorList>
            <person name="Yamauchi K."/>
            <person name="Kondo S."/>
            <person name="Hamamoto M."/>
            <person name="Takahashi Y."/>
            <person name="Ogura Y."/>
            <person name="Hayashi T."/>
            <person name="Nishida H."/>
        </authorList>
    </citation>
    <scope>NUCLEOTIDE SEQUENCE [LARGE SCALE GENOMIC DNA]</scope>
    <source>
        <strain evidence="1 2">NRRL Y-17804</strain>
    </source>
</reference>
<name>A0A0E9NAH1_SAICN</name>
<organism evidence="1 2">
    <name type="scientific">Saitoella complicata (strain BCRC 22490 / CBS 7301 / JCM 7358 / NBRC 10748 / NRRL Y-17804)</name>
    <dbReference type="NCBI Taxonomy" id="698492"/>
    <lineage>
        <taxon>Eukaryota</taxon>
        <taxon>Fungi</taxon>
        <taxon>Dikarya</taxon>
        <taxon>Ascomycota</taxon>
        <taxon>Taphrinomycotina</taxon>
        <taxon>Taphrinomycotina incertae sedis</taxon>
        <taxon>Saitoella</taxon>
    </lineage>
</organism>
<proteinExistence type="predicted"/>